<dbReference type="EMBL" id="BDQX01000281">
    <property type="protein sequence ID" value="GBG09855.1"/>
    <property type="molecule type" value="Genomic_DNA"/>
</dbReference>
<reference evidence="13 14" key="1">
    <citation type="submission" date="2017-08" db="EMBL/GenBank/DDBJ databases">
        <title>Substantial Increase in Enzyme Production by Combined Drug-Resistance Mutations in Paenibacillus agaridevorans.</title>
        <authorList>
            <person name="Tanaka Y."/>
            <person name="Funane K."/>
            <person name="Hosaka T."/>
            <person name="Shiwa Y."/>
            <person name="Fujita N."/>
            <person name="Miyazaki T."/>
            <person name="Yoshikawa H."/>
            <person name="Murakami K."/>
            <person name="Kasahara K."/>
            <person name="Inaoka T."/>
            <person name="Hiraga Y."/>
            <person name="Ochi K."/>
        </authorList>
    </citation>
    <scope>NUCLEOTIDE SEQUENCE [LARGE SCALE GENOMIC DNA]</scope>
    <source>
        <strain evidence="13 14">T-3040</strain>
    </source>
</reference>
<evidence type="ECO:0000256" key="8">
    <source>
        <dbReference type="ARBA" id="ARBA00023136"/>
    </source>
</evidence>
<evidence type="ECO:0000256" key="4">
    <source>
        <dbReference type="ARBA" id="ARBA00022692"/>
    </source>
</evidence>
<dbReference type="InterPro" id="IPR011527">
    <property type="entry name" value="ABC1_TM_dom"/>
</dbReference>
<evidence type="ECO:0000256" key="5">
    <source>
        <dbReference type="ARBA" id="ARBA00022741"/>
    </source>
</evidence>
<keyword evidence="14" id="KW-1185">Reference proteome</keyword>
<feature type="region of interest" description="Disordered" evidence="9">
    <location>
        <begin position="357"/>
        <end position="397"/>
    </location>
</feature>
<dbReference type="Gene3D" id="1.20.1560.10">
    <property type="entry name" value="ABC transporter type 1, transmembrane domain"/>
    <property type="match status" value="1"/>
</dbReference>
<protein>
    <submittedName>
        <fullName evidence="13">ABC transporter</fullName>
    </submittedName>
</protein>
<dbReference type="InterPro" id="IPR003593">
    <property type="entry name" value="AAA+_ATPase"/>
</dbReference>
<accession>A0A2R5EUN4</accession>
<feature type="transmembrane region" description="Helical" evidence="10">
    <location>
        <begin position="160"/>
        <end position="179"/>
    </location>
</feature>
<comment type="caution">
    <text evidence="13">The sequence shown here is derived from an EMBL/GenBank/DDBJ whole genome shotgun (WGS) entry which is preliminary data.</text>
</comment>
<evidence type="ECO:0000313" key="13">
    <source>
        <dbReference type="EMBL" id="GBG09855.1"/>
    </source>
</evidence>
<evidence type="ECO:0000256" key="2">
    <source>
        <dbReference type="ARBA" id="ARBA00022448"/>
    </source>
</evidence>
<dbReference type="Pfam" id="PF00664">
    <property type="entry name" value="ABC_membrane"/>
    <property type="match status" value="1"/>
</dbReference>
<dbReference type="PANTHER" id="PTHR43394">
    <property type="entry name" value="ATP-DEPENDENT PERMEASE MDL1, MITOCHONDRIAL"/>
    <property type="match status" value="1"/>
</dbReference>
<feature type="transmembrane region" description="Helical" evidence="10">
    <location>
        <begin position="15"/>
        <end position="39"/>
    </location>
</feature>
<dbReference type="PANTHER" id="PTHR43394:SF1">
    <property type="entry name" value="ATP-BINDING CASSETTE SUB-FAMILY B MEMBER 10, MITOCHONDRIAL"/>
    <property type="match status" value="1"/>
</dbReference>
<dbReference type="GO" id="GO:0005524">
    <property type="term" value="F:ATP binding"/>
    <property type="evidence" value="ECO:0007669"/>
    <property type="project" value="UniProtKB-KW"/>
</dbReference>
<sequence>MDSQRILADFFRKTWLYYVLSISLHLIASIVHVNFPRVLGNFTDELKEGVLTLDSVIQYSWILLAIGSGYAIIGGFAQYLVMYTGRFFEFMNRRKLFIHFAGLSERFYSRNGVGKLLSYFMNDVTAVRESISMGVNQTAGASMLLISTVVMLLLTDVPLYLVAASIFPLLLIPVVVAWFGPMIKKRSMGVQEALGAMTESAEEQFGGIRVTKKFAVEEVMGARFGVTVDRIRSRQLSLVRVSSFFQSLVPFLGATSLIIALAFGGYLTINGTITLGGFVALTLYIRMLMNPLQQIGNVINVVQRARASLERLNNLLSQRPDITEDDEALELDSTSGTGIEVRGLTFAYGESETAIEGERKMKADSVPGAGDKKGRSASVAESKREPGPGGNDSSGGEAQREVLRDINLSLAPGTTLGIIGRTGSGKTTLMKLLLRTYDPPPGTIWIGGEDVRRLSLKSLREGIAYVPQDGFLFSSTIRENIAFYKRDSELPEVERAAKLARVYDNIIEFPDKFETRLGERGVTLSGGQRQRTSLARGIIKDAPILVLDDSVSAVDAVTETEIMETIREIRRGKTTIVIAHRISALKHADAIVVMDGGAIVERGTHEELLAKNGLYRTLHDIQEEGTMRNGTGH</sequence>
<comment type="subcellular location">
    <subcellularLocation>
        <location evidence="1">Cell membrane</location>
        <topology evidence="1">Multi-pass membrane protein</topology>
    </subcellularLocation>
</comment>
<dbReference type="PROSITE" id="PS50893">
    <property type="entry name" value="ABC_TRANSPORTER_2"/>
    <property type="match status" value="1"/>
</dbReference>
<dbReference type="CDD" id="cd18541">
    <property type="entry name" value="ABC_6TM_TmrB_like"/>
    <property type="match status" value="1"/>
</dbReference>
<dbReference type="GO" id="GO:0016887">
    <property type="term" value="F:ATP hydrolysis activity"/>
    <property type="evidence" value="ECO:0007669"/>
    <property type="project" value="InterPro"/>
</dbReference>
<dbReference type="GO" id="GO:0015421">
    <property type="term" value="F:ABC-type oligopeptide transporter activity"/>
    <property type="evidence" value="ECO:0007669"/>
    <property type="project" value="TreeGrafter"/>
</dbReference>
<dbReference type="AlphaFoldDB" id="A0A2R5EUN4"/>
<feature type="domain" description="ABC transmembrane type-1" evidence="12">
    <location>
        <begin position="19"/>
        <end position="304"/>
    </location>
</feature>
<keyword evidence="8 10" id="KW-0472">Membrane</keyword>
<dbReference type="InterPro" id="IPR036640">
    <property type="entry name" value="ABC1_TM_sf"/>
</dbReference>
<dbReference type="SUPFAM" id="SSF90123">
    <property type="entry name" value="ABC transporter transmembrane region"/>
    <property type="match status" value="1"/>
</dbReference>
<organism evidence="13 14">
    <name type="scientific">Paenibacillus agaridevorans</name>
    <dbReference type="NCBI Taxonomy" id="171404"/>
    <lineage>
        <taxon>Bacteria</taxon>
        <taxon>Bacillati</taxon>
        <taxon>Bacillota</taxon>
        <taxon>Bacilli</taxon>
        <taxon>Bacillales</taxon>
        <taxon>Paenibacillaceae</taxon>
        <taxon>Paenibacillus</taxon>
    </lineage>
</organism>
<dbReference type="InterPro" id="IPR003439">
    <property type="entry name" value="ABC_transporter-like_ATP-bd"/>
</dbReference>
<evidence type="ECO:0000256" key="7">
    <source>
        <dbReference type="ARBA" id="ARBA00022989"/>
    </source>
</evidence>
<feature type="transmembrane region" description="Helical" evidence="10">
    <location>
        <begin position="267"/>
        <end position="285"/>
    </location>
</feature>
<feature type="transmembrane region" description="Helical" evidence="10">
    <location>
        <begin position="138"/>
        <end position="154"/>
    </location>
</feature>
<keyword evidence="4 10" id="KW-0812">Transmembrane</keyword>
<dbReference type="SMART" id="SM00382">
    <property type="entry name" value="AAA"/>
    <property type="match status" value="1"/>
</dbReference>
<evidence type="ECO:0000256" key="1">
    <source>
        <dbReference type="ARBA" id="ARBA00004651"/>
    </source>
</evidence>
<dbReference type="Pfam" id="PF00005">
    <property type="entry name" value="ABC_tran"/>
    <property type="match status" value="1"/>
</dbReference>
<evidence type="ECO:0000259" key="12">
    <source>
        <dbReference type="PROSITE" id="PS50929"/>
    </source>
</evidence>
<dbReference type="SUPFAM" id="SSF52540">
    <property type="entry name" value="P-loop containing nucleoside triphosphate hydrolases"/>
    <property type="match status" value="1"/>
</dbReference>
<dbReference type="PROSITE" id="PS50929">
    <property type="entry name" value="ABC_TM1F"/>
    <property type="match status" value="1"/>
</dbReference>
<feature type="transmembrane region" description="Helical" evidence="10">
    <location>
        <begin position="59"/>
        <end position="85"/>
    </location>
</feature>
<keyword evidence="3" id="KW-1003">Cell membrane</keyword>
<evidence type="ECO:0000256" key="9">
    <source>
        <dbReference type="SAM" id="MobiDB-lite"/>
    </source>
</evidence>
<keyword evidence="6" id="KW-0067">ATP-binding</keyword>
<gene>
    <name evidence="13" type="ORF">PAT3040_04528</name>
</gene>
<dbReference type="Proteomes" id="UP000245202">
    <property type="component" value="Unassembled WGS sequence"/>
</dbReference>
<dbReference type="GO" id="GO:0005886">
    <property type="term" value="C:plasma membrane"/>
    <property type="evidence" value="ECO:0007669"/>
    <property type="project" value="UniProtKB-SubCell"/>
</dbReference>
<keyword evidence="5" id="KW-0547">Nucleotide-binding</keyword>
<evidence type="ECO:0000256" key="10">
    <source>
        <dbReference type="SAM" id="Phobius"/>
    </source>
</evidence>
<keyword evidence="7 10" id="KW-1133">Transmembrane helix</keyword>
<dbReference type="Gene3D" id="3.40.50.300">
    <property type="entry name" value="P-loop containing nucleotide triphosphate hydrolases"/>
    <property type="match status" value="1"/>
</dbReference>
<keyword evidence="2" id="KW-0813">Transport</keyword>
<dbReference type="RefSeq" id="WP_108994490.1">
    <property type="nucleotide sequence ID" value="NZ_BDQX01000281.1"/>
</dbReference>
<evidence type="ECO:0000313" key="14">
    <source>
        <dbReference type="Proteomes" id="UP000245202"/>
    </source>
</evidence>
<evidence type="ECO:0000256" key="6">
    <source>
        <dbReference type="ARBA" id="ARBA00022840"/>
    </source>
</evidence>
<evidence type="ECO:0000256" key="3">
    <source>
        <dbReference type="ARBA" id="ARBA00022475"/>
    </source>
</evidence>
<dbReference type="InterPro" id="IPR027417">
    <property type="entry name" value="P-loop_NTPase"/>
</dbReference>
<feature type="domain" description="ABC transporter" evidence="11">
    <location>
        <begin position="374"/>
        <end position="621"/>
    </location>
</feature>
<name>A0A2R5EUN4_9BACL</name>
<evidence type="ECO:0000259" key="11">
    <source>
        <dbReference type="PROSITE" id="PS50893"/>
    </source>
</evidence>
<proteinExistence type="predicted"/>
<dbReference type="FunFam" id="3.40.50.300:FF:000221">
    <property type="entry name" value="Multidrug ABC transporter ATP-binding protein"/>
    <property type="match status" value="1"/>
</dbReference>
<feature type="transmembrane region" description="Helical" evidence="10">
    <location>
        <begin position="238"/>
        <end position="261"/>
    </location>
</feature>
<dbReference type="InterPro" id="IPR039421">
    <property type="entry name" value="Type_1_exporter"/>
</dbReference>